<dbReference type="AlphaFoldDB" id="A0A8J2KNU7"/>
<keyword evidence="2" id="KW-1185">Reference proteome</keyword>
<gene>
    <name evidence="1" type="ORF">AFUS01_LOCUS27527</name>
</gene>
<accession>A0A8J2KNU7</accession>
<reference evidence="1" key="1">
    <citation type="submission" date="2021-06" db="EMBL/GenBank/DDBJ databases">
        <authorList>
            <person name="Hodson N. C."/>
            <person name="Mongue J. A."/>
            <person name="Jaron S. K."/>
        </authorList>
    </citation>
    <scope>NUCLEOTIDE SEQUENCE</scope>
</reference>
<comment type="caution">
    <text evidence="1">The sequence shown here is derived from an EMBL/GenBank/DDBJ whole genome shotgun (WGS) entry which is preliminary data.</text>
</comment>
<evidence type="ECO:0000313" key="2">
    <source>
        <dbReference type="Proteomes" id="UP000708208"/>
    </source>
</evidence>
<dbReference type="OrthoDB" id="6363808at2759"/>
<dbReference type="EMBL" id="CAJVCH010382429">
    <property type="protein sequence ID" value="CAG7816936.1"/>
    <property type="molecule type" value="Genomic_DNA"/>
</dbReference>
<proteinExistence type="predicted"/>
<protein>
    <submittedName>
        <fullName evidence="1">Uncharacterized protein</fullName>
    </submittedName>
</protein>
<organism evidence="1 2">
    <name type="scientific">Allacma fusca</name>
    <dbReference type="NCBI Taxonomy" id="39272"/>
    <lineage>
        <taxon>Eukaryota</taxon>
        <taxon>Metazoa</taxon>
        <taxon>Ecdysozoa</taxon>
        <taxon>Arthropoda</taxon>
        <taxon>Hexapoda</taxon>
        <taxon>Collembola</taxon>
        <taxon>Symphypleona</taxon>
        <taxon>Sminthuridae</taxon>
        <taxon>Allacma</taxon>
    </lineage>
</organism>
<sequence length="268" mass="29195">KFELKLLESELVEDTSISAGAVIPSASSSACVTETSEFNPREAEEVPVASLVETVPQDIFDSPSHPGKDKPLIPTINQKEDVTFQDPFDTSNLVNQNIPGKAELRYLEKELLNSIEDFQPPSLPAIPQVLKPERPLTPEQIREPHPLELDEDQDFFGGGHEPLQPLTPSNLQESLVFDDPFDTSIANTIAPGRAELKILEKELASDSFSNPGFNPRATSTLPTAPLVPQTVAPIKTSEIADLDPFDTSAANDILPGKAELKQLEAELL</sequence>
<name>A0A8J2KNU7_9HEXA</name>
<evidence type="ECO:0000313" key="1">
    <source>
        <dbReference type="EMBL" id="CAG7816936.1"/>
    </source>
</evidence>
<feature type="non-terminal residue" evidence="1">
    <location>
        <position position="1"/>
    </location>
</feature>
<dbReference type="Proteomes" id="UP000708208">
    <property type="component" value="Unassembled WGS sequence"/>
</dbReference>